<gene>
    <name evidence="2" type="ORF">BN12_4160006</name>
</gene>
<evidence type="ECO:0000313" key="3">
    <source>
        <dbReference type="Proteomes" id="UP000035721"/>
    </source>
</evidence>
<comment type="caution">
    <text evidence="2">The sequence shown here is derived from an EMBL/GenBank/DDBJ whole genome shotgun (WGS) entry which is preliminary data.</text>
</comment>
<evidence type="ECO:0000313" key="2">
    <source>
        <dbReference type="EMBL" id="CCH79329.1"/>
    </source>
</evidence>
<proteinExistence type="predicted"/>
<feature type="compositionally biased region" description="Polar residues" evidence="1">
    <location>
        <begin position="25"/>
        <end position="36"/>
    </location>
</feature>
<accession>A0A077M5A2</accession>
<organism evidence="2 3">
    <name type="scientific">Nostocoides japonicum T1-X7</name>
    <dbReference type="NCBI Taxonomy" id="1194083"/>
    <lineage>
        <taxon>Bacteria</taxon>
        <taxon>Bacillati</taxon>
        <taxon>Actinomycetota</taxon>
        <taxon>Actinomycetes</taxon>
        <taxon>Micrococcales</taxon>
        <taxon>Intrasporangiaceae</taxon>
        <taxon>Nostocoides</taxon>
    </lineage>
</organism>
<dbReference type="STRING" id="1194083.BN12_4160006"/>
<feature type="region of interest" description="Disordered" evidence="1">
    <location>
        <begin position="25"/>
        <end position="58"/>
    </location>
</feature>
<sequence>MSSNGLGVSNNSARASWVVARAELRSSNGLGDSNNSARAEGGYGGGGERGRVGPGAHG</sequence>
<dbReference type="EMBL" id="CAJB01000353">
    <property type="protein sequence ID" value="CCH79329.1"/>
    <property type="molecule type" value="Genomic_DNA"/>
</dbReference>
<dbReference type="AlphaFoldDB" id="A0A077M5A2"/>
<protein>
    <submittedName>
        <fullName evidence="2">Uncharacterized protein</fullName>
    </submittedName>
</protein>
<reference evidence="2 3" key="1">
    <citation type="journal article" date="2013" name="ISME J.">
        <title>A metabolic model for members of the genus Tetrasphaera involved in enhanced biological phosphorus removal.</title>
        <authorList>
            <person name="Kristiansen R."/>
            <person name="Nguyen H.T.T."/>
            <person name="Saunders A.M."/>
            <person name="Nielsen J.L."/>
            <person name="Wimmer R."/>
            <person name="Le V.Q."/>
            <person name="McIlroy S.J."/>
            <person name="Petrovski S."/>
            <person name="Seviour R.J."/>
            <person name="Calteau A."/>
            <person name="Nielsen K.L."/>
            <person name="Nielsen P.H."/>
        </authorList>
    </citation>
    <scope>NUCLEOTIDE SEQUENCE [LARGE SCALE GENOMIC DNA]</scope>
    <source>
        <strain evidence="2 3">T1-X7</strain>
    </source>
</reference>
<feature type="compositionally biased region" description="Gly residues" evidence="1">
    <location>
        <begin position="41"/>
        <end position="58"/>
    </location>
</feature>
<dbReference type="Proteomes" id="UP000035721">
    <property type="component" value="Unassembled WGS sequence"/>
</dbReference>
<keyword evidence="3" id="KW-1185">Reference proteome</keyword>
<name>A0A077M5A2_9MICO</name>
<evidence type="ECO:0000256" key="1">
    <source>
        <dbReference type="SAM" id="MobiDB-lite"/>
    </source>
</evidence>